<dbReference type="AlphaFoldDB" id="A0AAE1UF09"/>
<accession>A0AAE1UF09</accession>
<feature type="signal peptide" evidence="2">
    <location>
        <begin position="1"/>
        <end position="24"/>
    </location>
</feature>
<keyword evidence="4" id="KW-1185">Reference proteome</keyword>
<dbReference type="Proteomes" id="UP001292094">
    <property type="component" value="Unassembled WGS sequence"/>
</dbReference>
<keyword evidence="2" id="KW-0732">Signal</keyword>
<feature type="region of interest" description="Disordered" evidence="1">
    <location>
        <begin position="33"/>
        <end position="57"/>
    </location>
</feature>
<feature type="chain" id="PRO_5041924712" evidence="2">
    <location>
        <begin position="25"/>
        <end position="96"/>
    </location>
</feature>
<dbReference type="EMBL" id="JAWZYT010000612">
    <property type="protein sequence ID" value="KAK4321152.1"/>
    <property type="molecule type" value="Genomic_DNA"/>
</dbReference>
<feature type="compositionally biased region" description="Polar residues" evidence="1">
    <location>
        <begin position="33"/>
        <end position="50"/>
    </location>
</feature>
<gene>
    <name evidence="3" type="ORF">Pmani_008027</name>
</gene>
<evidence type="ECO:0000313" key="3">
    <source>
        <dbReference type="EMBL" id="KAK4321152.1"/>
    </source>
</evidence>
<sequence length="96" mass="10887">MLLETLPPYLTILCFLEILSYLPAFPSGHPQSLTDAYQHYNPQRHQTPENPSKVKRKKTMVSTYYSLQGRSWPLQSLPDSPSAAAGRSLQQVRKVS</sequence>
<evidence type="ECO:0000313" key="4">
    <source>
        <dbReference type="Proteomes" id="UP001292094"/>
    </source>
</evidence>
<reference evidence="3" key="1">
    <citation type="submission" date="2023-11" db="EMBL/GenBank/DDBJ databases">
        <title>Genome assemblies of two species of porcelain crab, Petrolisthes cinctipes and Petrolisthes manimaculis (Anomura: Porcellanidae).</title>
        <authorList>
            <person name="Angst P."/>
        </authorList>
    </citation>
    <scope>NUCLEOTIDE SEQUENCE</scope>
    <source>
        <strain evidence="3">PB745_02</strain>
        <tissue evidence="3">Gill</tissue>
    </source>
</reference>
<protein>
    <submittedName>
        <fullName evidence="3">Uncharacterized protein</fullName>
    </submittedName>
</protein>
<comment type="caution">
    <text evidence="3">The sequence shown here is derived from an EMBL/GenBank/DDBJ whole genome shotgun (WGS) entry which is preliminary data.</text>
</comment>
<evidence type="ECO:0000256" key="1">
    <source>
        <dbReference type="SAM" id="MobiDB-lite"/>
    </source>
</evidence>
<feature type="region of interest" description="Disordered" evidence="1">
    <location>
        <begin position="71"/>
        <end position="96"/>
    </location>
</feature>
<evidence type="ECO:0000256" key="2">
    <source>
        <dbReference type="SAM" id="SignalP"/>
    </source>
</evidence>
<name>A0AAE1UF09_9EUCA</name>
<proteinExistence type="predicted"/>
<organism evidence="3 4">
    <name type="scientific">Petrolisthes manimaculis</name>
    <dbReference type="NCBI Taxonomy" id="1843537"/>
    <lineage>
        <taxon>Eukaryota</taxon>
        <taxon>Metazoa</taxon>
        <taxon>Ecdysozoa</taxon>
        <taxon>Arthropoda</taxon>
        <taxon>Crustacea</taxon>
        <taxon>Multicrustacea</taxon>
        <taxon>Malacostraca</taxon>
        <taxon>Eumalacostraca</taxon>
        <taxon>Eucarida</taxon>
        <taxon>Decapoda</taxon>
        <taxon>Pleocyemata</taxon>
        <taxon>Anomura</taxon>
        <taxon>Galatheoidea</taxon>
        <taxon>Porcellanidae</taxon>
        <taxon>Petrolisthes</taxon>
    </lineage>
</organism>